<keyword evidence="2" id="KW-0472">Membrane</keyword>
<protein>
    <submittedName>
        <fullName evidence="3">Uncharacterized protein</fullName>
    </submittedName>
</protein>
<dbReference type="OrthoDB" id="5856526at2759"/>
<evidence type="ECO:0000313" key="4">
    <source>
        <dbReference type="Proteomes" id="UP000054047"/>
    </source>
</evidence>
<keyword evidence="2" id="KW-0812">Transmembrane</keyword>
<reference evidence="3 4" key="1">
    <citation type="submission" date="2013-12" db="EMBL/GenBank/DDBJ databases">
        <title>Draft genome of the parsitic nematode Ancylostoma duodenale.</title>
        <authorList>
            <person name="Mitreva M."/>
        </authorList>
    </citation>
    <scope>NUCLEOTIDE SEQUENCE [LARGE SCALE GENOMIC DNA]</scope>
    <source>
        <strain evidence="3 4">Zhejiang</strain>
    </source>
</reference>
<keyword evidence="2" id="KW-1133">Transmembrane helix</keyword>
<dbReference type="EMBL" id="KN771991">
    <property type="protein sequence ID" value="KIH45580.1"/>
    <property type="molecule type" value="Genomic_DNA"/>
</dbReference>
<feature type="transmembrane region" description="Helical" evidence="2">
    <location>
        <begin position="6"/>
        <end position="34"/>
    </location>
</feature>
<dbReference type="Proteomes" id="UP000054047">
    <property type="component" value="Unassembled WGS sequence"/>
</dbReference>
<gene>
    <name evidence="3" type="ORF">ANCDUO_24380</name>
</gene>
<organism evidence="3 4">
    <name type="scientific">Ancylostoma duodenale</name>
    <dbReference type="NCBI Taxonomy" id="51022"/>
    <lineage>
        <taxon>Eukaryota</taxon>
        <taxon>Metazoa</taxon>
        <taxon>Ecdysozoa</taxon>
        <taxon>Nematoda</taxon>
        <taxon>Chromadorea</taxon>
        <taxon>Rhabditida</taxon>
        <taxon>Rhabditina</taxon>
        <taxon>Rhabditomorpha</taxon>
        <taxon>Strongyloidea</taxon>
        <taxon>Ancylostomatidae</taxon>
        <taxon>Ancylostomatinae</taxon>
        <taxon>Ancylostoma</taxon>
    </lineage>
</organism>
<feature type="region of interest" description="Disordered" evidence="1">
    <location>
        <begin position="61"/>
        <end position="86"/>
    </location>
</feature>
<evidence type="ECO:0000256" key="1">
    <source>
        <dbReference type="SAM" id="MobiDB-lite"/>
    </source>
</evidence>
<keyword evidence="4" id="KW-1185">Reference proteome</keyword>
<accession>A0A0C2FAK5</accession>
<sequence length="141" mass="15942">MAPSLMSPLALTIVCMLLFVGICTLCTGVIVAIVRVRRKRQKMVFAPHWAIPGDIAKRKTARENGLYHPPTPPDSNSPEYGNDEDQYKKESPFLLAVRRGDHRSVQQMIHSSENYIDALVIQNYAYKGTLPYPKFVALRKL</sequence>
<proteinExistence type="predicted"/>
<name>A0A0C2FAK5_9BILA</name>
<evidence type="ECO:0000313" key="3">
    <source>
        <dbReference type="EMBL" id="KIH45580.1"/>
    </source>
</evidence>
<evidence type="ECO:0000256" key="2">
    <source>
        <dbReference type="SAM" id="Phobius"/>
    </source>
</evidence>
<dbReference type="AlphaFoldDB" id="A0A0C2FAK5"/>